<dbReference type="InterPro" id="IPR044822">
    <property type="entry name" value="Myb_DNA-bind_4"/>
</dbReference>
<dbReference type="AlphaFoldDB" id="A0A9Q0X5J3"/>
<sequence length="170" mass="19388">MGPVLFHLQPRRNEHAFWLASHQLARLNYTRTPTQIRSKFKTLRQNFNRCLFYFGEGAEERNQSAYWGQLLSLWVQADRPHPANLFPAGAGPARRLGQRREALGRQGGHGRRVHLQEDAEVPERLPDQFVEQDDDDQGLQGNIRQEEPNAPDVGAPPEPEHAARGEQQGL</sequence>
<dbReference type="Pfam" id="PF13837">
    <property type="entry name" value="Myb_DNA-bind_4"/>
    <property type="match status" value="1"/>
</dbReference>
<dbReference type="Proteomes" id="UP001142489">
    <property type="component" value="Unassembled WGS sequence"/>
</dbReference>
<name>A0A9Q0X5J3_9SAUR</name>
<dbReference type="EMBL" id="JAPFRF010000024">
    <property type="protein sequence ID" value="KAJ7303263.1"/>
    <property type="molecule type" value="Genomic_DNA"/>
</dbReference>
<comment type="caution">
    <text evidence="3">The sequence shown here is derived from an EMBL/GenBank/DDBJ whole genome shotgun (WGS) entry which is preliminary data.</text>
</comment>
<protein>
    <recommendedName>
        <fullName evidence="2">Myb/SANT-like DNA-binding domain-containing protein</fullName>
    </recommendedName>
</protein>
<feature type="region of interest" description="Disordered" evidence="1">
    <location>
        <begin position="104"/>
        <end position="170"/>
    </location>
</feature>
<evidence type="ECO:0000313" key="3">
    <source>
        <dbReference type="EMBL" id="KAJ7303263.1"/>
    </source>
</evidence>
<accession>A0A9Q0X5J3</accession>
<organism evidence="3 4">
    <name type="scientific">Phrynocephalus forsythii</name>
    <dbReference type="NCBI Taxonomy" id="171643"/>
    <lineage>
        <taxon>Eukaryota</taxon>
        <taxon>Metazoa</taxon>
        <taxon>Chordata</taxon>
        <taxon>Craniata</taxon>
        <taxon>Vertebrata</taxon>
        <taxon>Euteleostomi</taxon>
        <taxon>Lepidosauria</taxon>
        <taxon>Squamata</taxon>
        <taxon>Bifurcata</taxon>
        <taxon>Unidentata</taxon>
        <taxon>Episquamata</taxon>
        <taxon>Toxicofera</taxon>
        <taxon>Iguania</taxon>
        <taxon>Acrodonta</taxon>
        <taxon>Agamidae</taxon>
        <taxon>Agaminae</taxon>
        <taxon>Phrynocephalus</taxon>
    </lineage>
</organism>
<feature type="domain" description="Myb/SANT-like DNA-binding" evidence="2">
    <location>
        <begin position="10"/>
        <end position="50"/>
    </location>
</feature>
<feature type="compositionally biased region" description="Basic and acidic residues" evidence="1">
    <location>
        <begin position="114"/>
        <end position="126"/>
    </location>
</feature>
<keyword evidence="4" id="KW-1185">Reference proteome</keyword>
<reference evidence="3" key="1">
    <citation type="journal article" date="2023" name="DNA Res.">
        <title>Chromosome-level genome assembly of Phrynocephalus forsythii using third-generation DNA sequencing and Hi-C analysis.</title>
        <authorList>
            <person name="Qi Y."/>
            <person name="Zhao W."/>
            <person name="Zhao Y."/>
            <person name="Niu C."/>
            <person name="Cao S."/>
            <person name="Zhang Y."/>
        </authorList>
    </citation>
    <scope>NUCLEOTIDE SEQUENCE</scope>
    <source>
        <tissue evidence="3">Muscle</tissue>
    </source>
</reference>
<proteinExistence type="predicted"/>
<evidence type="ECO:0000313" key="4">
    <source>
        <dbReference type="Proteomes" id="UP001142489"/>
    </source>
</evidence>
<gene>
    <name evidence="3" type="ORF">JRQ81_012201</name>
</gene>
<evidence type="ECO:0000259" key="2">
    <source>
        <dbReference type="Pfam" id="PF13837"/>
    </source>
</evidence>
<evidence type="ECO:0000256" key="1">
    <source>
        <dbReference type="SAM" id="MobiDB-lite"/>
    </source>
</evidence>